<dbReference type="GeneID" id="94434588"/>
<dbReference type="RefSeq" id="XP_067916647.1">
    <property type="nucleotide sequence ID" value="XM_068071377.1"/>
</dbReference>
<dbReference type="VEuPathDB" id="ToxoDB:CSUI_011276"/>
<feature type="region of interest" description="Disordered" evidence="1">
    <location>
        <begin position="124"/>
        <end position="144"/>
    </location>
</feature>
<reference evidence="2 3" key="1">
    <citation type="journal article" date="2017" name="Int. J. Parasitol.">
        <title>The genome of the protozoan parasite Cystoisospora suis and a reverse vaccinology approach to identify vaccine candidates.</title>
        <authorList>
            <person name="Palmieri N."/>
            <person name="Shrestha A."/>
            <person name="Ruttkowski B."/>
            <person name="Beck T."/>
            <person name="Vogl C."/>
            <person name="Tomley F."/>
            <person name="Blake D.P."/>
            <person name="Joachim A."/>
        </authorList>
    </citation>
    <scope>NUCLEOTIDE SEQUENCE [LARGE SCALE GENOMIC DNA]</scope>
    <source>
        <strain evidence="2 3">Wien I</strain>
    </source>
</reference>
<keyword evidence="3" id="KW-1185">Reference proteome</keyword>
<protein>
    <submittedName>
        <fullName evidence="2">Uncharacterized protein</fullName>
    </submittedName>
</protein>
<dbReference type="AlphaFoldDB" id="A0A2C6KEX0"/>
<feature type="compositionally biased region" description="Basic residues" evidence="1">
    <location>
        <begin position="65"/>
        <end position="80"/>
    </location>
</feature>
<dbReference type="EMBL" id="MIGC01010512">
    <property type="protein sequence ID" value="PHJ14913.1"/>
    <property type="molecule type" value="Genomic_DNA"/>
</dbReference>
<comment type="caution">
    <text evidence="2">The sequence shown here is derived from an EMBL/GenBank/DDBJ whole genome shotgun (WGS) entry which is preliminary data.</text>
</comment>
<gene>
    <name evidence="2" type="ORF">CSUI_011276</name>
</gene>
<feature type="region of interest" description="Disordered" evidence="1">
    <location>
        <begin position="44"/>
        <end position="80"/>
    </location>
</feature>
<name>A0A2C6KEX0_9APIC</name>
<accession>A0A2C6KEX0</accession>
<evidence type="ECO:0000256" key="1">
    <source>
        <dbReference type="SAM" id="MobiDB-lite"/>
    </source>
</evidence>
<sequence>MEHERPHSIFKESWEDAVRSPGFISWTCYLSSCRLQRTSRTLGSMQSGRHYTRTRVEKPSEYSIQRRHTHPFPWRRRRPRERIAPGASSMQGSMGSNPRDQRQEAFLHCYLTTSLFALQPGRHYGAGGSKPSSPTIEESSVKVI</sequence>
<evidence type="ECO:0000313" key="3">
    <source>
        <dbReference type="Proteomes" id="UP000221165"/>
    </source>
</evidence>
<organism evidence="2 3">
    <name type="scientific">Cystoisospora suis</name>
    <dbReference type="NCBI Taxonomy" id="483139"/>
    <lineage>
        <taxon>Eukaryota</taxon>
        <taxon>Sar</taxon>
        <taxon>Alveolata</taxon>
        <taxon>Apicomplexa</taxon>
        <taxon>Conoidasida</taxon>
        <taxon>Coccidia</taxon>
        <taxon>Eucoccidiorida</taxon>
        <taxon>Eimeriorina</taxon>
        <taxon>Sarcocystidae</taxon>
        <taxon>Cystoisospora</taxon>
    </lineage>
</organism>
<proteinExistence type="predicted"/>
<dbReference type="Proteomes" id="UP000221165">
    <property type="component" value="Unassembled WGS sequence"/>
</dbReference>
<evidence type="ECO:0000313" key="2">
    <source>
        <dbReference type="EMBL" id="PHJ14913.1"/>
    </source>
</evidence>